<dbReference type="InterPro" id="IPR011006">
    <property type="entry name" value="CheY-like_superfamily"/>
</dbReference>
<dbReference type="GO" id="GO:0005524">
    <property type="term" value="F:ATP binding"/>
    <property type="evidence" value="ECO:0007669"/>
    <property type="project" value="TreeGrafter"/>
</dbReference>
<sequence>MRHPLRVVLVGEPSPPFSEVEALLAEHRQMLVAKRVIGMGADPVLSELQDPCDVIVLVLTGNWRRTLQICFAKEGPAVKPLLVVGPADDMELMRAIMRVGARDYFSLPVGSSDLIPALDRIGKEEHERRGGLSAEVTTCINAKGGSGASFLAANFAHVLVKAHERRTVLMDFELQFGSLPTYFNLRSRNGLIRALELVDTLDVTALQGYLQLHPSGLALLAAASEGMVLPEDVHEDRIAKLFAILDEAYEQLVVDLPRRIDRATAAILDRSDIIMLVTQQTVAHLHDAKRLASLITEQLGISPDRVVVVVNRFSKHGEVTLSDVQESLPGLRLETLPNDYRNVSKSINLGVPLFEMEPRAPLSRRILELIASLHAGPEEASTSSLAIWPWVSRIRR</sequence>
<evidence type="ECO:0000313" key="1">
    <source>
        <dbReference type="EMBL" id="SDX44541.1"/>
    </source>
</evidence>
<accession>A0A1H3BS70</accession>
<dbReference type="GO" id="GO:0051782">
    <property type="term" value="P:negative regulation of cell division"/>
    <property type="evidence" value="ECO:0007669"/>
    <property type="project" value="TreeGrafter"/>
</dbReference>
<proteinExistence type="predicted"/>
<dbReference type="InterPro" id="IPR050625">
    <property type="entry name" value="ParA/MinD_ATPase"/>
</dbReference>
<dbReference type="STRING" id="1058.SAMN05421783_12646"/>
<keyword evidence="2" id="KW-1185">Reference proteome</keyword>
<dbReference type="Proteomes" id="UP000198816">
    <property type="component" value="Unassembled WGS sequence"/>
</dbReference>
<dbReference type="EMBL" id="FNNZ01000026">
    <property type="protein sequence ID" value="SDX44541.1"/>
    <property type="molecule type" value="Genomic_DNA"/>
</dbReference>
<reference evidence="2" key="1">
    <citation type="submission" date="2016-10" db="EMBL/GenBank/DDBJ databases">
        <authorList>
            <person name="Varghese N."/>
            <person name="Submissions S."/>
        </authorList>
    </citation>
    <scope>NUCLEOTIDE SEQUENCE [LARGE SCALE GENOMIC DNA]</scope>
    <source>
        <strain evidence="2">DSM 217</strain>
    </source>
</reference>
<name>A0A1H3BS70_THIRO</name>
<dbReference type="Gene3D" id="3.40.50.300">
    <property type="entry name" value="P-loop containing nucleotide triphosphate hydrolases"/>
    <property type="match status" value="1"/>
</dbReference>
<dbReference type="RefSeq" id="WP_093036804.1">
    <property type="nucleotide sequence ID" value="NZ_FNNZ01000026.1"/>
</dbReference>
<dbReference type="GO" id="GO:0016887">
    <property type="term" value="F:ATP hydrolysis activity"/>
    <property type="evidence" value="ECO:0007669"/>
    <property type="project" value="TreeGrafter"/>
</dbReference>
<dbReference type="Gene3D" id="3.40.50.2300">
    <property type="match status" value="1"/>
</dbReference>
<gene>
    <name evidence="1" type="ORF">SAMN05421783_12646</name>
</gene>
<dbReference type="SUPFAM" id="SSF52540">
    <property type="entry name" value="P-loop containing nucleoside triphosphate hydrolases"/>
    <property type="match status" value="1"/>
</dbReference>
<dbReference type="AlphaFoldDB" id="A0A1H3BS70"/>
<dbReference type="PANTHER" id="PTHR43384">
    <property type="entry name" value="SEPTUM SITE-DETERMINING PROTEIN MIND HOMOLOG, CHLOROPLASTIC-RELATED"/>
    <property type="match status" value="1"/>
</dbReference>
<dbReference type="GO" id="GO:0009898">
    <property type="term" value="C:cytoplasmic side of plasma membrane"/>
    <property type="evidence" value="ECO:0007669"/>
    <property type="project" value="TreeGrafter"/>
</dbReference>
<evidence type="ECO:0000313" key="2">
    <source>
        <dbReference type="Proteomes" id="UP000198816"/>
    </source>
</evidence>
<dbReference type="InterPro" id="IPR027417">
    <property type="entry name" value="P-loop_NTPase"/>
</dbReference>
<dbReference type="SUPFAM" id="SSF52172">
    <property type="entry name" value="CheY-like"/>
    <property type="match status" value="1"/>
</dbReference>
<dbReference type="OrthoDB" id="5813333at2"/>
<dbReference type="GO" id="GO:0005829">
    <property type="term" value="C:cytosol"/>
    <property type="evidence" value="ECO:0007669"/>
    <property type="project" value="TreeGrafter"/>
</dbReference>
<dbReference type="PANTHER" id="PTHR43384:SF13">
    <property type="entry name" value="SLR0110 PROTEIN"/>
    <property type="match status" value="1"/>
</dbReference>
<protein>
    <submittedName>
        <fullName evidence="1">Pilus assembly protein CpaE</fullName>
    </submittedName>
</protein>
<organism evidence="1 2">
    <name type="scientific">Thiocapsa roseopersicina</name>
    <dbReference type="NCBI Taxonomy" id="1058"/>
    <lineage>
        <taxon>Bacteria</taxon>
        <taxon>Pseudomonadati</taxon>
        <taxon>Pseudomonadota</taxon>
        <taxon>Gammaproteobacteria</taxon>
        <taxon>Chromatiales</taxon>
        <taxon>Chromatiaceae</taxon>
        <taxon>Thiocapsa</taxon>
    </lineage>
</organism>